<dbReference type="SUPFAM" id="SSF53822">
    <property type="entry name" value="Periplasmic binding protein-like I"/>
    <property type="match status" value="1"/>
</dbReference>
<dbReference type="Gene3D" id="3.40.50.2300">
    <property type="match status" value="2"/>
</dbReference>
<name>A0AAW3VEF3_ACILW</name>
<dbReference type="AlphaFoldDB" id="A0AAW3VEF3"/>
<dbReference type="InterPro" id="IPR003760">
    <property type="entry name" value="PnrA-like"/>
</dbReference>
<dbReference type="InterPro" id="IPR028082">
    <property type="entry name" value="Peripla_BP_I"/>
</dbReference>
<evidence type="ECO:0000256" key="2">
    <source>
        <dbReference type="SAM" id="SignalP"/>
    </source>
</evidence>
<dbReference type="Pfam" id="PF02608">
    <property type="entry name" value="Bmp"/>
    <property type="match status" value="1"/>
</dbReference>
<evidence type="ECO:0000259" key="3">
    <source>
        <dbReference type="Pfam" id="PF02608"/>
    </source>
</evidence>
<comment type="caution">
    <text evidence="4">The sequence shown here is derived from an EMBL/GenBank/DDBJ whole genome shotgun (WGS) entry which is preliminary data.</text>
</comment>
<keyword evidence="1 2" id="KW-0732">Signal</keyword>
<feature type="signal peptide" evidence="2">
    <location>
        <begin position="1"/>
        <end position="40"/>
    </location>
</feature>
<organism evidence="4 5">
    <name type="scientific">Acinetobacter lwoffii</name>
    <dbReference type="NCBI Taxonomy" id="28090"/>
    <lineage>
        <taxon>Bacteria</taxon>
        <taxon>Pseudomonadati</taxon>
        <taxon>Pseudomonadota</taxon>
        <taxon>Gammaproteobacteria</taxon>
        <taxon>Moraxellales</taxon>
        <taxon>Moraxellaceae</taxon>
        <taxon>Acinetobacter</taxon>
    </lineage>
</organism>
<dbReference type="InterPro" id="IPR052910">
    <property type="entry name" value="ABC-Purine-Binding"/>
</dbReference>
<feature type="chain" id="PRO_5043834310" evidence="2">
    <location>
        <begin position="41"/>
        <end position="376"/>
    </location>
</feature>
<proteinExistence type="predicted"/>
<evidence type="ECO:0000313" key="4">
    <source>
        <dbReference type="EMBL" id="MBB6363217.1"/>
    </source>
</evidence>
<dbReference type="GO" id="GO:0005886">
    <property type="term" value="C:plasma membrane"/>
    <property type="evidence" value="ECO:0007669"/>
    <property type="project" value="InterPro"/>
</dbReference>
<evidence type="ECO:0000313" key="5">
    <source>
        <dbReference type="Proteomes" id="UP000548425"/>
    </source>
</evidence>
<dbReference type="EMBL" id="JACHLA010000005">
    <property type="protein sequence ID" value="MBB6363217.1"/>
    <property type="molecule type" value="Genomic_DNA"/>
</dbReference>
<dbReference type="PANTHER" id="PTHR43208:SF1">
    <property type="entry name" value="ABC TRANSPORTER SUBSTRATE-BINDING PROTEIN"/>
    <property type="match status" value="1"/>
</dbReference>
<dbReference type="Proteomes" id="UP000548425">
    <property type="component" value="Unassembled WGS sequence"/>
</dbReference>
<sequence length="376" mass="41099">MTQNNQEQNKMKEKNSFKTGLKKLVGVLMASGMMSMAAVANVQAQDKAAFVYIGPTSDHGWTYSHDQGRIKAEKTLAGKYKTSYIENVPETADAERVIRNLAQQGNKVIFATSFGYMNAMEKVSKQFPNTVFMHATGYKQGKNLGVYDVRTYEGAYMLGVVAGQKTKNNVLGVVASFPIPEVIRNINAYTLGAQSVNPKIKTKVIWVNSWFNPGKERDAALALIAQGADVLMQNTDSPAVVQAAEQKGVFAFGWDSDMSKFGPKAHLAASVLHWEKIYTPVMMQVSNKTWKPSAMWYGVKQKAVDIESFGPSVSAASKAKALSVRDGILKGTLHPFTGPIHKQDGTLVLAKGKRLDDAALSKMNYYVKGVEGSLPK</sequence>
<protein>
    <submittedName>
        <fullName evidence="4">Simple sugar transport system substrate-binding protein</fullName>
    </submittedName>
</protein>
<accession>A0AAW3VEF3</accession>
<evidence type="ECO:0000256" key="1">
    <source>
        <dbReference type="ARBA" id="ARBA00022729"/>
    </source>
</evidence>
<dbReference type="PANTHER" id="PTHR43208">
    <property type="entry name" value="ABC TRANSPORTER SUBSTRATE-BINDING PROTEIN"/>
    <property type="match status" value="1"/>
</dbReference>
<keyword evidence="4" id="KW-0762">Sugar transport</keyword>
<dbReference type="CDD" id="cd19963">
    <property type="entry name" value="PBP1_BMP-like"/>
    <property type="match status" value="1"/>
</dbReference>
<keyword evidence="4" id="KW-0813">Transport</keyword>
<gene>
    <name evidence="4" type="ORF">HNP34_001349</name>
</gene>
<reference evidence="4 5" key="1">
    <citation type="submission" date="2020-08" db="EMBL/GenBank/DDBJ databases">
        <title>Functional genomics of gut bacteria from endangered species of beetles.</title>
        <authorList>
            <person name="Carlos-Shanley C."/>
        </authorList>
    </citation>
    <scope>NUCLEOTIDE SEQUENCE [LARGE SCALE GENOMIC DNA]</scope>
    <source>
        <strain evidence="4 5">S00127</strain>
    </source>
</reference>
<feature type="domain" description="ABC transporter substrate-binding protein PnrA-like" evidence="3">
    <location>
        <begin position="47"/>
        <end position="316"/>
    </location>
</feature>